<dbReference type="EMBL" id="AJWJ01001137">
    <property type="protein sequence ID" value="KAF2068200.1"/>
    <property type="molecule type" value="Genomic_DNA"/>
</dbReference>
<evidence type="ECO:0000313" key="2">
    <source>
        <dbReference type="Proteomes" id="UP000695562"/>
    </source>
</evidence>
<reference evidence="1" key="1">
    <citation type="submission" date="2020-01" db="EMBL/GenBank/DDBJ databases">
        <title>Development of genomics and gene disruption for Polysphondylium violaceum indicates a role for the polyketide synthase stlB in stalk morphogenesis.</title>
        <authorList>
            <person name="Narita B."/>
            <person name="Kawabe Y."/>
            <person name="Kin K."/>
            <person name="Saito T."/>
            <person name="Gibbs R."/>
            <person name="Kuspa A."/>
            <person name="Muzny D."/>
            <person name="Queller D."/>
            <person name="Richards S."/>
            <person name="Strassman J."/>
            <person name="Sucgang R."/>
            <person name="Worley K."/>
            <person name="Schaap P."/>
        </authorList>
    </citation>
    <scope>NUCLEOTIDE SEQUENCE</scope>
    <source>
        <strain evidence="1">QSvi11</strain>
    </source>
</reference>
<sequence length="181" mass="20506">ALHSALTKLKDSTWDGNPTQADKDEFDAYNSAYGKAKKNLLKLNEGDYLVDFIESNWQEIDLVSLLPGYTNPLASEFSKSKLKAKRLCQKLQEQSRTTPTFTYSELNDQGLINMAATANLQTVKFENSFTVKKPRYAGRNQDPDSDRLVQLGGIEETFMSLFKTLIPFHASTEYQSQLYKS</sequence>
<gene>
    <name evidence="1" type="ORF">CYY_010477</name>
</gene>
<dbReference type="Proteomes" id="UP000695562">
    <property type="component" value="Unassembled WGS sequence"/>
</dbReference>
<accession>A0A8J4PJ67</accession>
<name>A0A8J4PJ67_9MYCE</name>
<proteinExistence type="predicted"/>
<keyword evidence="2" id="KW-1185">Reference proteome</keyword>
<protein>
    <submittedName>
        <fullName evidence="1">Uncharacterized protein</fullName>
    </submittedName>
</protein>
<feature type="non-terminal residue" evidence="1">
    <location>
        <position position="181"/>
    </location>
</feature>
<dbReference type="AlphaFoldDB" id="A0A8J4PJ67"/>
<comment type="caution">
    <text evidence="1">The sequence shown here is derived from an EMBL/GenBank/DDBJ whole genome shotgun (WGS) entry which is preliminary data.</text>
</comment>
<organism evidence="1 2">
    <name type="scientific">Polysphondylium violaceum</name>
    <dbReference type="NCBI Taxonomy" id="133409"/>
    <lineage>
        <taxon>Eukaryota</taxon>
        <taxon>Amoebozoa</taxon>
        <taxon>Evosea</taxon>
        <taxon>Eumycetozoa</taxon>
        <taxon>Dictyostelia</taxon>
        <taxon>Dictyosteliales</taxon>
        <taxon>Dictyosteliaceae</taxon>
        <taxon>Polysphondylium</taxon>
    </lineage>
</organism>
<evidence type="ECO:0000313" key="1">
    <source>
        <dbReference type="EMBL" id="KAF2068200.1"/>
    </source>
</evidence>